<comment type="cofactor">
    <cofactor evidence="18 19">
        <name>K(+)</name>
        <dbReference type="ChEBI" id="CHEBI:29103"/>
    </cofactor>
    <text evidence="18 19">Binds 1 potassium ion per subunit.</text>
</comment>
<dbReference type="InterPro" id="IPR017953">
    <property type="entry name" value="Carbohydrate_kinase_pred_CS"/>
</dbReference>
<dbReference type="SUPFAM" id="SSF64153">
    <property type="entry name" value="YjeF N-terminal domain-like"/>
    <property type="match status" value="1"/>
</dbReference>
<evidence type="ECO:0000256" key="14">
    <source>
        <dbReference type="ARBA" id="ARBA00025153"/>
    </source>
</evidence>
<evidence type="ECO:0000256" key="17">
    <source>
        <dbReference type="HAMAP-Rule" id="MF_01965"/>
    </source>
</evidence>
<evidence type="ECO:0000256" key="2">
    <source>
        <dbReference type="ARBA" id="ARBA00000909"/>
    </source>
</evidence>
<keyword evidence="9 18" id="KW-0630">Potassium</keyword>
<evidence type="ECO:0000256" key="9">
    <source>
        <dbReference type="ARBA" id="ARBA00022958"/>
    </source>
</evidence>
<evidence type="ECO:0000256" key="7">
    <source>
        <dbReference type="ARBA" id="ARBA00022840"/>
    </source>
</evidence>
<dbReference type="InterPro" id="IPR030677">
    <property type="entry name" value="Nnr"/>
</dbReference>
<protein>
    <recommendedName>
        <fullName evidence="19">Bifunctional NAD(P)H-hydrate repair enzyme</fullName>
    </recommendedName>
    <alternativeName>
        <fullName evidence="19">Nicotinamide nucleotide repair protein</fullName>
    </alternativeName>
    <domain>
        <recommendedName>
            <fullName evidence="19">ADP-dependent (S)-NAD(P)H-hydrate dehydratase</fullName>
            <ecNumber evidence="19">4.2.1.136</ecNumber>
        </recommendedName>
        <alternativeName>
            <fullName evidence="19">ADP-dependent NAD(P)HX dehydratase</fullName>
        </alternativeName>
    </domain>
    <domain>
        <recommendedName>
            <fullName evidence="19">NAD(P)H-hydrate epimerase</fullName>
            <ecNumber evidence="19">5.1.99.6</ecNumber>
        </recommendedName>
    </domain>
</protein>
<comment type="similarity">
    <text evidence="17">Belongs to the NnrD/CARKD family.</text>
</comment>
<keyword evidence="13" id="KW-0511">Multifunctional enzyme</keyword>
<dbReference type="InterPro" id="IPR000631">
    <property type="entry name" value="CARKD"/>
</dbReference>
<dbReference type="PANTHER" id="PTHR12592">
    <property type="entry name" value="ATP-DEPENDENT (S)-NAD(P)H-HYDRATE DEHYDRATASE FAMILY MEMBER"/>
    <property type="match status" value="1"/>
</dbReference>
<proteinExistence type="inferred from homology"/>
<gene>
    <name evidence="18" type="primary">nnrE</name>
    <name evidence="17" type="synonym">nnrD</name>
    <name evidence="22" type="ORF">ACFOET_14965</name>
</gene>
<comment type="catalytic activity">
    <reaction evidence="16 17 19">
        <text>(6S)-NADPHX + ADP = AMP + phosphate + NADPH + H(+)</text>
        <dbReference type="Rhea" id="RHEA:32235"/>
        <dbReference type="ChEBI" id="CHEBI:15378"/>
        <dbReference type="ChEBI" id="CHEBI:43474"/>
        <dbReference type="ChEBI" id="CHEBI:57783"/>
        <dbReference type="ChEBI" id="CHEBI:64076"/>
        <dbReference type="ChEBI" id="CHEBI:456215"/>
        <dbReference type="ChEBI" id="CHEBI:456216"/>
        <dbReference type="EC" id="4.2.1.136"/>
    </reaction>
</comment>
<evidence type="ECO:0000313" key="23">
    <source>
        <dbReference type="Proteomes" id="UP001595526"/>
    </source>
</evidence>
<dbReference type="NCBIfam" id="TIGR00197">
    <property type="entry name" value="yjeF_nterm"/>
    <property type="match status" value="1"/>
</dbReference>
<comment type="function">
    <text evidence="14 19">Bifunctional enzyme that catalyzes the epimerization of the S- and R-forms of NAD(P)HX and the dehydration of the S-form of NAD(P)HX at the expense of ADP, which is converted to AMP. This allows the repair of both epimers of NAD(P)HX, a damaged form of NAD(P)H that is a result of enzymatic or heat-dependent hydration.</text>
</comment>
<dbReference type="InterPro" id="IPR004443">
    <property type="entry name" value="YjeF_N_dom"/>
</dbReference>
<keyword evidence="6 17" id="KW-0547">Nucleotide-binding</keyword>
<dbReference type="EC" id="4.2.1.136" evidence="19"/>
<feature type="binding site" evidence="17">
    <location>
        <position position="369"/>
    </location>
    <ligand>
        <name>(6S)-NADPHX</name>
        <dbReference type="ChEBI" id="CHEBI:64076"/>
    </ligand>
</feature>
<feature type="binding site" evidence="18">
    <location>
        <begin position="131"/>
        <end position="137"/>
    </location>
    <ligand>
        <name>(6S)-NADPHX</name>
        <dbReference type="ChEBI" id="CHEBI:64076"/>
    </ligand>
</feature>
<comment type="caution">
    <text evidence="22">The sequence shown here is derived from an EMBL/GenBank/DDBJ whole genome shotgun (WGS) entry which is preliminary data.</text>
</comment>
<dbReference type="NCBIfam" id="TIGR00196">
    <property type="entry name" value="yjeF_cterm"/>
    <property type="match status" value="1"/>
</dbReference>
<comment type="cofactor">
    <cofactor evidence="17">
        <name>Mg(2+)</name>
        <dbReference type="ChEBI" id="CHEBI:18420"/>
    </cofactor>
</comment>
<comment type="catalytic activity">
    <reaction evidence="2 18 19">
        <text>(6R)-NADPHX = (6S)-NADPHX</text>
        <dbReference type="Rhea" id="RHEA:32227"/>
        <dbReference type="ChEBI" id="CHEBI:64076"/>
        <dbReference type="ChEBI" id="CHEBI:64077"/>
        <dbReference type="EC" id="5.1.99.6"/>
    </reaction>
</comment>
<dbReference type="PROSITE" id="PS51383">
    <property type="entry name" value="YJEF_C_3"/>
    <property type="match status" value="1"/>
</dbReference>
<comment type="caution">
    <text evidence="18">Lacks conserved residue(s) required for the propagation of feature annotation.</text>
</comment>
<evidence type="ECO:0000256" key="13">
    <source>
        <dbReference type="ARBA" id="ARBA00023268"/>
    </source>
</evidence>
<feature type="binding site" evidence="17">
    <location>
        <position position="263"/>
    </location>
    <ligand>
        <name>(6S)-NADPHX</name>
        <dbReference type="ChEBI" id="CHEBI:64076"/>
    </ligand>
</feature>
<comment type="function">
    <text evidence="18">Catalyzes the epimerization of the S- and R-forms of NAD(P)HX, a damaged form of NAD(P)H that is a result of enzymatic or heat-dependent hydration. This is a prerequisite for the S-specific NAD(P)H-hydrate dehydratase to allow the repair of both epimers of NAD(P)HX.</text>
</comment>
<comment type="similarity">
    <text evidence="18">Belongs to the NnrE/AIBP family.</text>
</comment>
<dbReference type="PROSITE" id="PS51385">
    <property type="entry name" value="YJEF_N"/>
    <property type="match status" value="1"/>
</dbReference>
<comment type="function">
    <text evidence="17">Catalyzes the dehydration of the S-form of NAD(P)HX at the expense of ADP, which is converted to AMP. Together with NAD(P)HX epimerase, which catalyzes the epimerization of the S- and R-forms, the enzyme allows the repair of both epimers of NAD(P)HX, a damaged form of NAD(P)H that is a result of enzymatic or heat-dependent hydration.</text>
</comment>
<comment type="similarity">
    <text evidence="4 19">In the C-terminal section; belongs to the NnrD/CARKD family.</text>
</comment>
<dbReference type="HAMAP" id="MF_01966">
    <property type="entry name" value="NADHX_epimerase"/>
    <property type="match status" value="1"/>
</dbReference>
<feature type="binding site" evidence="18">
    <location>
        <position position="163"/>
    </location>
    <ligand>
        <name>K(+)</name>
        <dbReference type="ChEBI" id="CHEBI:29103"/>
    </ligand>
</feature>
<dbReference type="PANTHER" id="PTHR12592:SF0">
    <property type="entry name" value="ATP-DEPENDENT (S)-NAD(P)H-HYDRATE DEHYDRATASE"/>
    <property type="match status" value="1"/>
</dbReference>
<evidence type="ECO:0000256" key="4">
    <source>
        <dbReference type="ARBA" id="ARBA00009524"/>
    </source>
</evidence>
<keyword evidence="5 18" id="KW-0479">Metal-binding</keyword>
<keyword evidence="7 17" id="KW-0067">ATP-binding</keyword>
<comment type="catalytic activity">
    <reaction evidence="15 17 19">
        <text>(6S)-NADHX + ADP = AMP + phosphate + NADH + H(+)</text>
        <dbReference type="Rhea" id="RHEA:32223"/>
        <dbReference type="ChEBI" id="CHEBI:15378"/>
        <dbReference type="ChEBI" id="CHEBI:43474"/>
        <dbReference type="ChEBI" id="CHEBI:57945"/>
        <dbReference type="ChEBI" id="CHEBI:64074"/>
        <dbReference type="ChEBI" id="CHEBI:456215"/>
        <dbReference type="ChEBI" id="CHEBI:456216"/>
        <dbReference type="EC" id="4.2.1.136"/>
    </reaction>
</comment>
<dbReference type="HAMAP" id="MF_01965">
    <property type="entry name" value="NADHX_dehydratase"/>
    <property type="match status" value="1"/>
</dbReference>
<dbReference type="Gene3D" id="3.40.1190.20">
    <property type="match status" value="1"/>
</dbReference>
<keyword evidence="8 17" id="KW-0521">NADP</keyword>
<reference evidence="23" key="1">
    <citation type="journal article" date="2019" name="Int. J. Syst. Evol. Microbiol.">
        <title>The Global Catalogue of Microorganisms (GCM) 10K type strain sequencing project: providing services to taxonomists for standard genome sequencing and annotation.</title>
        <authorList>
            <consortium name="The Broad Institute Genomics Platform"/>
            <consortium name="The Broad Institute Genome Sequencing Center for Infectious Disease"/>
            <person name="Wu L."/>
            <person name="Ma J."/>
        </authorList>
    </citation>
    <scope>NUCLEOTIDE SEQUENCE [LARGE SCALE GENOMIC DNA]</scope>
    <source>
        <strain evidence="23">KCTC 52416</strain>
    </source>
</reference>
<accession>A0ABV7JPA1</accession>
<dbReference type="Pfam" id="PF01256">
    <property type="entry name" value="Carb_kinase"/>
    <property type="match status" value="1"/>
</dbReference>
<evidence type="ECO:0000256" key="10">
    <source>
        <dbReference type="ARBA" id="ARBA00023027"/>
    </source>
</evidence>
<feature type="binding site" evidence="18">
    <location>
        <position position="60"/>
    </location>
    <ligand>
        <name>K(+)</name>
        <dbReference type="ChEBI" id="CHEBI:29103"/>
    </ligand>
</feature>
<evidence type="ECO:0000259" key="21">
    <source>
        <dbReference type="PROSITE" id="PS51385"/>
    </source>
</evidence>
<dbReference type="RefSeq" id="WP_379024046.1">
    <property type="nucleotide sequence ID" value="NZ_JBHRTA010000038.1"/>
</dbReference>
<dbReference type="SUPFAM" id="SSF53613">
    <property type="entry name" value="Ribokinase-like"/>
    <property type="match status" value="1"/>
</dbReference>
<evidence type="ECO:0000256" key="16">
    <source>
        <dbReference type="ARBA" id="ARBA00049209"/>
    </source>
</evidence>
<feature type="domain" description="YjeF C-terminal" evidence="20">
    <location>
        <begin position="228"/>
        <end position="493"/>
    </location>
</feature>
<dbReference type="CDD" id="cd01171">
    <property type="entry name" value="YXKO-related"/>
    <property type="match status" value="1"/>
</dbReference>
<dbReference type="InterPro" id="IPR036652">
    <property type="entry name" value="YjeF_N_dom_sf"/>
</dbReference>
<evidence type="ECO:0000256" key="5">
    <source>
        <dbReference type="ARBA" id="ARBA00022723"/>
    </source>
</evidence>
<dbReference type="InterPro" id="IPR029056">
    <property type="entry name" value="Ribokinase-like"/>
</dbReference>
<evidence type="ECO:0000256" key="11">
    <source>
        <dbReference type="ARBA" id="ARBA00023235"/>
    </source>
</evidence>
<evidence type="ECO:0000256" key="1">
    <source>
        <dbReference type="ARBA" id="ARBA00000013"/>
    </source>
</evidence>
<comment type="catalytic activity">
    <reaction evidence="1 18 19">
        <text>(6R)-NADHX = (6S)-NADHX</text>
        <dbReference type="Rhea" id="RHEA:32215"/>
        <dbReference type="ChEBI" id="CHEBI:64074"/>
        <dbReference type="ChEBI" id="CHEBI:64075"/>
        <dbReference type="EC" id="5.1.99.6"/>
    </reaction>
</comment>
<sequence>MKNVISSAQMRDADRHTIDTAPIASVDLMERASLAFVGAFMQLYPDRHVSVLVCCGTGNNGGDGLAIARLLQGHGYDAVTVWIARFTERETDDFATNLTRLHNTPVTVAEFLPADELPEIRQSVVIDALLGSGLNKPLTGDWLRLVEHINQASKQVVAVDIPTGLRANGIIPATEPTIFAHEVITFQRPKLSFFFPESAQTMDRFQVVDIGLDEAFIEGAPADFKLVEPEDIRLAYRKRKPFSHKGTYGHALIIAGDTSTMGAAILCCGASLFSGAGLTTACIPQEGLLALNTRHPEVMYCAMADLPDLWDRFDAIGIGPGLGRRVALFEKCLAYEPKPMVIDADALTALAHEQSLLDKLPARSILTPHMKEFDRLFGDHGTWWDRVRTAREQANARGLVIVLKNRYTFIAIPDGRVLINLTGNPAMATGGMGDVLTGMLVAFLAQGYTPEEAAMLACYLHGAAGDRLVADVGMAVVPATQVIEHLPAINGML</sequence>
<evidence type="ECO:0000256" key="18">
    <source>
        <dbReference type="HAMAP-Rule" id="MF_01966"/>
    </source>
</evidence>
<feature type="binding site" evidence="18">
    <location>
        <begin position="59"/>
        <end position="63"/>
    </location>
    <ligand>
        <name>(6S)-NADPHX</name>
        <dbReference type="ChEBI" id="CHEBI:64076"/>
    </ligand>
</feature>
<evidence type="ECO:0000256" key="8">
    <source>
        <dbReference type="ARBA" id="ARBA00022857"/>
    </source>
</evidence>
<feature type="domain" description="YjeF N-terminal" evidence="21">
    <location>
        <begin position="10"/>
        <end position="218"/>
    </location>
</feature>
<keyword evidence="11 18" id="KW-0413">Isomerase</keyword>
<feature type="binding site" evidence="17">
    <location>
        <position position="321"/>
    </location>
    <ligand>
        <name>(6S)-NADPHX</name>
        <dbReference type="ChEBI" id="CHEBI:64076"/>
    </ligand>
</feature>
<evidence type="ECO:0000259" key="20">
    <source>
        <dbReference type="PROSITE" id="PS51383"/>
    </source>
</evidence>
<evidence type="ECO:0000256" key="12">
    <source>
        <dbReference type="ARBA" id="ARBA00023239"/>
    </source>
</evidence>
<evidence type="ECO:0000256" key="6">
    <source>
        <dbReference type="ARBA" id="ARBA00022741"/>
    </source>
</evidence>
<evidence type="ECO:0000256" key="15">
    <source>
        <dbReference type="ARBA" id="ARBA00048238"/>
    </source>
</evidence>
<feature type="binding site" evidence="17">
    <location>
        <position position="434"/>
    </location>
    <ligand>
        <name>(6S)-NADPHX</name>
        <dbReference type="ChEBI" id="CHEBI:64076"/>
    </ligand>
</feature>
<keyword evidence="10 17" id="KW-0520">NAD</keyword>
<dbReference type="Pfam" id="PF03853">
    <property type="entry name" value="YjeF_N"/>
    <property type="match status" value="1"/>
</dbReference>
<dbReference type="PROSITE" id="PS01050">
    <property type="entry name" value="YJEF_C_2"/>
    <property type="match status" value="1"/>
</dbReference>
<comment type="similarity">
    <text evidence="3 19">In the N-terminal section; belongs to the NnrE/AIBP family.</text>
</comment>
<evidence type="ECO:0000256" key="3">
    <source>
        <dbReference type="ARBA" id="ARBA00006001"/>
    </source>
</evidence>
<name>A0ABV7JPA1_9SPHI</name>
<dbReference type="EMBL" id="JBHRTA010000038">
    <property type="protein sequence ID" value="MFC3198922.1"/>
    <property type="molecule type" value="Genomic_DNA"/>
</dbReference>
<comment type="subunit">
    <text evidence="17">Homotetramer.</text>
</comment>
<organism evidence="22 23">
    <name type="scientific">Parapedobacter deserti</name>
    <dbReference type="NCBI Taxonomy" id="1912957"/>
    <lineage>
        <taxon>Bacteria</taxon>
        <taxon>Pseudomonadati</taxon>
        <taxon>Bacteroidota</taxon>
        <taxon>Sphingobacteriia</taxon>
        <taxon>Sphingobacteriales</taxon>
        <taxon>Sphingobacteriaceae</taxon>
        <taxon>Parapedobacter</taxon>
    </lineage>
</organism>
<feature type="binding site" evidence="17">
    <location>
        <begin position="404"/>
        <end position="408"/>
    </location>
    <ligand>
        <name>AMP</name>
        <dbReference type="ChEBI" id="CHEBI:456215"/>
    </ligand>
</feature>
<dbReference type="Proteomes" id="UP001595526">
    <property type="component" value="Unassembled WGS sequence"/>
</dbReference>
<feature type="binding site" evidence="17">
    <location>
        <position position="433"/>
    </location>
    <ligand>
        <name>AMP</name>
        <dbReference type="ChEBI" id="CHEBI:456215"/>
    </ligand>
</feature>
<dbReference type="EC" id="5.1.99.6" evidence="19"/>
<evidence type="ECO:0000256" key="19">
    <source>
        <dbReference type="PIRNR" id="PIRNR017184"/>
    </source>
</evidence>
<feature type="binding site" evidence="18">
    <location>
        <position position="127"/>
    </location>
    <ligand>
        <name>K(+)</name>
        <dbReference type="ChEBI" id="CHEBI:29103"/>
    </ligand>
</feature>
<dbReference type="Gene3D" id="3.40.50.10260">
    <property type="entry name" value="YjeF N-terminal domain"/>
    <property type="match status" value="1"/>
</dbReference>
<feature type="binding site" evidence="18">
    <location>
        <position position="160"/>
    </location>
    <ligand>
        <name>(6S)-NADPHX</name>
        <dbReference type="ChEBI" id="CHEBI:64076"/>
    </ligand>
</feature>
<evidence type="ECO:0000313" key="22">
    <source>
        <dbReference type="EMBL" id="MFC3198922.1"/>
    </source>
</evidence>
<keyword evidence="12 17" id="KW-0456">Lyase</keyword>
<keyword evidence="23" id="KW-1185">Reference proteome</keyword>
<dbReference type="PIRSF" id="PIRSF017184">
    <property type="entry name" value="Nnr"/>
    <property type="match status" value="1"/>
</dbReference>